<protein>
    <submittedName>
        <fullName evidence="1">Glycine-rich domain-containing protein-like</fullName>
    </submittedName>
</protein>
<dbReference type="PANTHER" id="PTHR34365">
    <property type="entry name" value="ENOLASE (DUF1399)"/>
    <property type="match status" value="1"/>
</dbReference>
<dbReference type="PANTHER" id="PTHR34365:SF7">
    <property type="entry name" value="GLYCINE-RICH DOMAIN-CONTAINING PROTEIN 1"/>
    <property type="match status" value="1"/>
</dbReference>
<dbReference type="AlphaFoldDB" id="A0A4R1B854"/>
<sequence length="172" mass="20172">MLLFAEFDNVKSNPKMINMEIVASQSEVLFMTDIDQLDFSMIKMKLKDKEEGQGWTRKQCNEAEVEYKRFLALKRTYPTLEVVPNKAIDMFWHQHILDTAKYADDCEQVFGYFLHHYPYFGMNGEQDAENLNNAFEETKVLYKKHFGIDYVGQAPKCKAPKCRTACKPMKCR</sequence>
<accession>A0A4R1B854</accession>
<dbReference type="Proteomes" id="UP000295334">
    <property type="component" value="Unassembled WGS sequence"/>
</dbReference>
<dbReference type="InterPro" id="IPR009836">
    <property type="entry name" value="GRDP-like"/>
</dbReference>
<dbReference type="EMBL" id="SJZI01000052">
    <property type="protein sequence ID" value="TCJ12183.1"/>
    <property type="molecule type" value="Genomic_DNA"/>
</dbReference>
<evidence type="ECO:0000313" key="1">
    <source>
        <dbReference type="EMBL" id="TCJ12183.1"/>
    </source>
</evidence>
<evidence type="ECO:0000313" key="2">
    <source>
        <dbReference type="Proteomes" id="UP000295334"/>
    </source>
</evidence>
<dbReference type="OrthoDB" id="196672at2"/>
<keyword evidence="2" id="KW-1185">Reference proteome</keyword>
<organism evidence="1 2">
    <name type="scientific">Flaviaesturariibacter flavus</name>
    <dbReference type="NCBI Taxonomy" id="2502780"/>
    <lineage>
        <taxon>Bacteria</taxon>
        <taxon>Pseudomonadati</taxon>
        <taxon>Bacteroidota</taxon>
        <taxon>Chitinophagia</taxon>
        <taxon>Chitinophagales</taxon>
        <taxon>Chitinophagaceae</taxon>
        <taxon>Flaviaestuariibacter</taxon>
    </lineage>
</organism>
<proteinExistence type="predicted"/>
<dbReference type="Pfam" id="PF07173">
    <property type="entry name" value="GRDP-like"/>
    <property type="match status" value="1"/>
</dbReference>
<reference evidence="1 2" key="1">
    <citation type="submission" date="2019-03" db="EMBL/GenBank/DDBJ databases">
        <authorList>
            <person name="Kim M.K.M."/>
        </authorList>
    </citation>
    <scope>NUCLEOTIDE SEQUENCE [LARGE SCALE GENOMIC DNA]</scope>
    <source>
        <strain evidence="1 2">17J68-12</strain>
    </source>
</reference>
<name>A0A4R1B854_9BACT</name>
<comment type="caution">
    <text evidence="1">The sequence shown here is derived from an EMBL/GenBank/DDBJ whole genome shotgun (WGS) entry which is preliminary data.</text>
</comment>
<gene>
    <name evidence="1" type="ORF">EPD60_16700</name>
</gene>